<feature type="binding site" evidence="2">
    <location>
        <position position="160"/>
    </location>
    <ligand>
        <name>substrate</name>
    </ligand>
</feature>
<dbReference type="EMBL" id="JACHIO010000010">
    <property type="protein sequence ID" value="MBB5064343.1"/>
    <property type="molecule type" value="Genomic_DNA"/>
</dbReference>
<comment type="caution">
    <text evidence="4">The sequence shown here is derived from an EMBL/GenBank/DDBJ whole genome shotgun (WGS) entry which is preliminary data.</text>
</comment>
<evidence type="ECO:0000259" key="3">
    <source>
        <dbReference type="Pfam" id="PF01571"/>
    </source>
</evidence>
<dbReference type="PIRSF" id="PIRSF006487">
    <property type="entry name" value="GcvT"/>
    <property type="match status" value="1"/>
</dbReference>
<proteinExistence type="predicted"/>
<keyword evidence="1" id="KW-0809">Transit peptide</keyword>
<dbReference type="InterPro" id="IPR027266">
    <property type="entry name" value="TrmE/GcvT-like"/>
</dbReference>
<name>A0A7W7ZQP8_9BACT</name>
<evidence type="ECO:0000313" key="5">
    <source>
        <dbReference type="Proteomes" id="UP000584867"/>
    </source>
</evidence>
<dbReference type="Gene3D" id="3.30.1360.120">
    <property type="entry name" value="Probable tRNA modification gtpase trme, domain 1"/>
    <property type="match status" value="1"/>
</dbReference>
<dbReference type="InterPro" id="IPR045179">
    <property type="entry name" value="YgfZ/GcvT"/>
</dbReference>
<dbReference type="AlphaFoldDB" id="A0A7W7ZQP8"/>
<dbReference type="NCBIfam" id="TIGR03317">
    <property type="entry name" value="ygfZ_signature"/>
    <property type="match status" value="1"/>
</dbReference>
<feature type="domain" description="GCVT N-terminal" evidence="3">
    <location>
        <begin position="3"/>
        <end position="129"/>
    </location>
</feature>
<dbReference type="SUPFAM" id="SSF103025">
    <property type="entry name" value="Folate-binding domain"/>
    <property type="match status" value="1"/>
</dbReference>
<dbReference type="Pfam" id="PF01571">
    <property type="entry name" value="GCV_T"/>
    <property type="match status" value="1"/>
</dbReference>
<dbReference type="GO" id="GO:0016226">
    <property type="term" value="P:iron-sulfur cluster assembly"/>
    <property type="evidence" value="ECO:0007669"/>
    <property type="project" value="TreeGrafter"/>
</dbReference>
<evidence type="ECO:0000313" key="4">
    <source>
        <dbReference type="EMBL" id="MBB5064343.1"/>
    </source>
</evidence>
<dbReference type="PANTHER" id="PTHR22602:SF0">
    <property type="entry name" value="TRANSFERASE CAF17, MITOCHONDRIAL-RELATED"/>
    <property type="match status" value="1"/>
</dbReference>
<protein>
    <submittedName>
        <fullName evidence="4">Folate-binding protein YgfZ</fullName>
    </submittedName>
</protein>
<dbReference type="InterPro" id="IPR017703">
    <property type="entry name" value="YgfZ/GCV_T_CS"/>
</dbReference>
<accession>A0A7W7ZQP8</accession>
<dbReference type="Proteomes" id="UP000584867">
    <property type="component" value="Unassembled WGS sequence"/>
</dbReference>
<dbReference type="RefSeq" id="WP_184256169.1">
    <property type="nucleotide sequence ID" value="NZ_JACHIO010000010.1"/>
</dbReference>
<evidence type="ECO:0000256" key="1">
    <source>
        <dbReference type="ARBA" id="ARBA00022946"/>
    </source>
</evidence>
<organism evidence="4 5">
    <name type="scientific">Granulicella mallensis</name>
    <dbReference type="NCBI Taxonomy" id="940614"/>
    <lineage>
        <taxon>Bacteria</taxon>
        <taxon>Pseudomonadati</taxon>
        <taxon>Acidobacteriota</taxon>
        <taxon>Terriglobia</taxon>
        <taxon>Terriglobales</taxon>
        <taxon>Acidobacteriaceae</taxon>
        <taxon>Granulicella</taxon>
    </lineage>
</organism>
<reference evidence="4 5" key="1">
    <citation type="submission" date="2020-08" db="EMBL/GenBank/DDBJ databases">
        <title>Genomic Encyclopedia of Type Strains, Phase IV (KMG-V): Genome sequencing to study the core and pangenomes of soil and plant-associated prokaryotes.</title>
        <authorList>
            <person name="Whitman W."/>
        </authorList>
    </citation>
    <scope>NUCLEOTIDE SEQUENCE [LARGE SCALE GENOMIC DNA]</scope>
    <source>
        <strain evidence="4 5">X5P3</strain>
    </source>
</reference>
<dbReference type="PANTHER" id="PTHR22602">
    <property type="entry name" value="TRANSFERASE CAF17, MITOCHONDRIAL-RELATED"/>
    <property type="match status" value="1"/>
</dbReference>
<sequence length="317" mass="34472">MAENTQHELHQILENAAFAPLHDRAFLRITGPDATRWLNGMVTNSVQSLAPGEGNYNFLLNAQGRIQGDGTIYRDGDEFLLETSTSQVESIQQHLDRFIIMDDVELSPAYTEKQGLLLVGAKTPAILAASELPTLDPLHLSHAKSLLLLTPAAGSVPRYELWDDPASLAVLRESLSNAGAVEVSVASLEQLRLIEATPRFSQDIRDRDLPQETAQAHALHFNKGCYLGQEIVERIRSRGQVHRTFTAFRLTGDLPTLPAPIEANGKPVGELTSAAVVPLPEGPTLLALGYIRREALDTHQPLTYAGGTAIPRSPGNS</sequence>
<evidence type="ECO:0000256" key="2">
    <source>
        <dbReference type="PIRSR" id="PIRSR006487-1"/>
    </source>
</evidence>
<dbReference type="InterPro" id="IPR006222">
    <property type="entry name" value="GCVT_N"/>
</dbReference>
<gene>
    <name evidence="4" type="ORF">HDF15_002697</name>
</gene>